<proteinExistence type="predicted"/>
<reference evidence="2 3" key="1">
    <citation type="submission" date="2016-02" db="EMBL/GenBank/DDBJ databases">
        <title>Ulvibacter sp. LPB0005, isolated from Thais luteostoma.</title>
        <authorList>
            <person name="Shin S.-K."/>
            <person name="Yi H."/>
        </authorList>
    </citation>
    <scope>NUCLEOTIDE SEQUENCE [LARGE SCALE GENOMIC DNA]</scope>
    <source>
        <strain evidence="2 3">LPB0005</strain>
    </source>
</reference>
<accession>A0A167IHF2</accession>
<dbReference type="Proteomes" id="UP000077013">
    <property type="component" value="Unassembled WGS sequence"/>
</dbReference>
<gene>
    <name evidence="2" type="ORF">ULVI_02590</name>
</gene>
<evidence type="ECO:0000256" key="1">
    <source>
        <dbReference type="SAM" id="Phobius"/>
    </source>
</evidence>
<keyword evidence="1" id="KW-1133">Transmembrane helix</keyword>
<evidence type="ECO:0000313" key="3">
    <source>
        <dbReference type="Proteomes" id="UP000077013"/>
    </source>
</evidence>
<organism evidence="2 3">
    <name type="scientific">Cochleicola gelatinilyticus</name>
    <dbReference type="NCBI Taxonomy" id="1763537"/>
    <lineage>
        <taxon>Bacteria</taxon>
        <taxon>Pseudomonadati</taxon>
        <taxon>Bacteroidota</taxon>
        <taxon>Flavobacteriia</taxon>
        <taxon>Flavobacteriales</taxon>
        <taxon>Flavobacteriaceae</taxon>
        <taxon>Cochleicola</taxon>
    </lineage>
</organism>
<evidence type="ECO:0000313" key="2">
    <source>
        <dbReference type="EMBL" id="OAB79655.1"/>
    </source>
</evidence>
<feature type="transmembrane region" description="Helical" evidence="1">
    <location>
        <begin position="77"/>
        <end position="100"/>
    </location>
</feature>
<keyword evidence="1" id="KW-0812">Transmembrane</keyword>
<dbReference type="EMBL" id="LRXL01000026">
    <property type="protein sequence ID" value="OAB79655.1"/>
    <property type="molecule type" value="Genomic_DNA"/>
</dbReference>
<sequence>MVGETLVAKGFEENYQFIVFLFTVCFASGIVVVYPFLGKTVLKFKLPEIITTCIVIFGVGYIMVLMFNIFTNRLQEYVQFGLVSATFIVYIASCFYIAAFNTHPKRLSLFLVGCCYIITVVGTLIHELFFQHPLLMGLVNLSEIIAQFSFAYFAVHYYKKRTVTSELI</sequence>
<feature type="transmembrane region" description="Helical" evidence="1">
    <location>
        <begin position="135"/>
        <end position="155"/>
    </location>
</feature>
<feature type="transmembrane region" description="Helical" evidence="1">
    <location>
        <begin position="49"/>
        <end position="71"/>
    </location>
</feature>
<keyword evidence="3" id="KW-1185">Reference proteome</keyword>
<feature type="transmembrane region" description="Helical" evidence="1">
    <location>
        <begin position="107"/>
        <end position="129"/>
    </location>
</feature>
<dbReference type="STRING" id="1763537.ULVI_02590"/>
<dbReference type="AlphaFoldDB" id="A0A167IHF2"/>
<name>A0A167IHF2_9FLAO</name>
<protein>
    <submittedName>
        <fullName evidence="2">Uncharacterized protein</fullName>
    </submittedName>
</protein>
<feature type="transmembrane region" description="Helical" evidence="1">
    <location>
        <begin position="15"/>
        <end position="37"/>
    </location>
</feature>
<comment type="caution">
    <text evidence="2">The sequence shown here is derived from an EMBL/GenBank/DDBJ whole genome shotgun (WGS) entry which is preliminary data.</text>
</comment>
<keyword evidence="1" id="KW-0472">Membrane</keyword>